<sequence length="169" mass="20078">MNNEITVRKANRKDINLVLEIFRSAINVMVANGIFQWDDIYPDEKILYEDIQKKQMFLGEIDGKIVSIFTLNQECDEEYKNGNWNYKRSSFAVIHRFCVNTNFQHMGIGKKIMNIIEEMLKEDKIETIRLDAFSLNPYALKLYENLGYIEVGEVNWRKGLFYLYEKKLQ</sequence>
<dbReference type="InterPro" id="IPR000182">
    <property type="entry name" value="GNAT_dom"/>
</dbReference>
<dbReference type="GO" id="GO:0016747">
    <property type="term" value="F:acyltransferase activity, transferring groups other than amino-acyl groups"/>
    <property type="evidence" value="ECO:0007669"/>
    <property type="project" value="InterPro"/>
</dbReference>
<dbReference type="Gene3D" id="3.40.630.30">
    <property type="match status" value="1"/>
</dbReference>
<evidence type="ECO:0000259" key="1">
    <source>
        <dbReference type="PROSITE" id="PS51186"/>
    </source>
</evidence>
<gene>
    <name evidence="2" type="ORF">SAMN05421659_1119</name>
</gene>
<dbReference type="PROSITE" id="PS51186">
    <property type="entry name" value="GNAT"/>
    <property type="match status" value="1"/>
</dbReference>
<keyword evidence="3" id="KW-1185">Reference proteome</keyword>
<reference evidence="2 3" key="1">
    <citation type="submission" date="2016-10" db="EMBL/GenBank/DDBJ databases">
        <authorList>
            <person name="de Groot N.N."/>
        </authorList>
    </citation>
    <scope>NUCLEOTIDE SEQUENCE [LARGE SCALE GENOMIC DNA]</scope>
    <source>
        <strain evidence="2 3">DSM 9179</strain>
    </source>
</reference>
<name>A0A1I0R113_9FIRM</name>
<dbReference type="InterPro" id="IPR016181">
    <property type="entry name" value="Acyl_CoA_acyltransferase"/>
</dbReference>
<dbReference type="InterPro" id="IPR050276">
    <property type="entry name" value="MshD_Acetyltransferase"/>
</dbReference>
<evidence type="ECO:0000313" key="3">
    <source>
        <dbReference type="Proteomes" id="UP000199701"/>
    </source>
</evidence>
<dbReference type="AlphaFoldDB" id="A0A1I0R113"/>
<dbReference type="EMBL" id="FOJI01000011">
    <property type="protein sequence ID" value="SEW34154.1"/>
    <property type="molecule type" value="Genomic_DNA"/>
</dbReference>
<dbReference type="RefSeq" id="WP_092454989.1">
    <property type="nucleotide sequence ID" value="NZ_FOJI01000011.1"/>
</dbReference>
<accession>A0A1I0R113</accession>
<dbReference type="PANTHER" id="PTHR43617:SF22">
    <property type="entry name" value="L-AMINO ACID N-ACETYLTRANSFERASE AAAT"/>
    <property type="match status" value="1"/>
</dbReference>
<protein>
    <submittedName>
        <fullName evidence="2">Acetyltransferase (GNAT) domain-containing protein</fullName>
    </submittedName>
</protein>
<dbReference type="SUPFAM" id="SSF55729">
    <property type="entry name" value="Acyl-CoA N-acyltransferases (Nat)"/>
    <property type="match status" value="1"/>
</dbReference>
<feature type="domain" description="N-acetyltransferase" evidence="1">
    <location>
        <begin position="5"/>
        <end position="169"/>
    </location>
</feature>
<proteinExistence type="predicted"/>
<dbReference type="Proteomes" id="UP000199701">
    <property type="component" value="Unassembled WGS sequence"/>
</dbReference>
<dbReference type="CDD" id="cd04301">
    <property type="entry name" value="NAT_SF"/>
    <property type="match status" value="1"/>
</dbReference>
<keyword evidence="2" id="KW-0808">Transferase</keyword>
<dbReference type="STRING" id="99656.SAMN05421659_1119"/>
<dbReference type="OrthoDB" id="9796381at2"/>
<organism evidence="2 3">
    <name type="scientific">[Clostridium] fimetarium</name>
    <dbReference type="NCBI Taxonomy" id="99656"/>
    <lineage>
        <taxon>Bacteria</taxon>
        <taxon>Bacillati</taxon>
        <taxon>Bacillota</taxon>
        <taxon>Clostridia</taxon>
        <taxon>Lachnospirales</taxon>
        <taxon>Lachnospiraceae</taxon>
    </lineage>
</organism>
<dbReference type="Pfam" id="PF00583">
    <property type="entry name" value="Acetyltransf_1"/>
    <property type="match status" value="1"/>
</dbReference>
<evidence type="ECO:0000313" key="2">
    <source>
        <dbReference type="EMBL" id="SEW34154.1"/>
    </source>
</evidence>
<dbReference type="PANTHER" id="PTHR43617">
    <property type="entry name" value="L-AMINO ACID N-ACETYLTRANSFERASE"/>
    <property type="match status" value="1"/>
</dbReference>